<proteinExistence type="predicted"/>
<comment type="caution">
    <text evidence="2">The sequence shown here is derived from an EMBL/GenBank/DDBJ whole genome shotgun (WGS) entry which is preliminary data.</text>
</comment>
<dbReference type="EC" id="3.4.14.10" evidence="2"/>
<dbReference type="EMBL" id="PDCK01000039">
    <property type="protein sequence ID" value="PRQ60205.1"/>
    <property type="molecule type" value="Genomic_DNA"/>
</dbReference>
<gene>
    <name evidence="2" type="ORF">RchiOBHm_Chr1g0378641</name>
</gene>
<dbReference type="Gene3D" id="2.20.25.690">
    <property type="match status" value="1"/>
</dbReference>
<organism evidence="2 3">
    <name type="scientific">Rosa chinensis</name>
    <name type="common">China rose</name>
    <dbReference type="NCBI Taxonomy" id="74649"/>
    <lineage>
        <taxon>Eukaryota</taxon>
        <taxon>Viridiplantae</taxon>
        <taxon>Streptophyta</taxon>
        <taxon>Embryophyta</taxon>
        <taxon>Tracheophyta</taxon>
        <taxon>Spermatophyta</taxon>
        <taxon>Magnoliopsida</taxon>
        <taxon>eudicotyledons</taxon>
        <taxon>Gunneridae</taxon>
        <taxon>Pentapetalae</taxon>
        <taxon>rosids</taxon>
        <taxon>fabids</taxon>
        <taxon>Rosales</taxon>
        <taxon>Rosaceae</taxon>
        <taxon>Rosoideae</taxon>
        <taxon>Rosoideae incertae sedis</taxon>
        <taxon>Rosa</taxon>
    </lineage>
</organism>
<evidence type="ECO:0000313" key="3">
    <source>
        <dbReference type="Proteomes" id="UP000238479"/>
    </source>
</evidence>
<keyword evidence="1" id="KW-0175">Coiled coil</keyword>
<name>A0A2P6SNC8_ROSCH</name>
<dbReference type="Proteomes" id="UP000238479">
    <property type="component" value="Chromosome 1"/>
</dbReference>
<evidence type="ECO:0000313" key="2">
    <source>
        <dbReference type="EMBL" id="PRQ60205.1"/>
    </source>
</evidence>
<protein>
    <submittedName>
        <fullName evidence="2">Putative tripeptidyl-peptidase II</fullName>
        <ecNumber evidence="2">3.4.14.10</ecNumber>
    </submittedName>
</protein>
<sequence>MSDVIFYCLIQDYFLLMEPWGSSFSSYSVYKHSRVEDANLKRAREDLQNRVDYLKKQAESYDEKGPVIDAVVWHDGEVWRVSIDTETVEDDPDCGKLADFYGVFGKLDACNVYDEGKILRIVTDCSPHGTNVSGIDTALHAKARPVEWSCTWSTVTYCKIGDARLGSIETRTGLTRVLIAAVEVSKSLFWTYQSEGIYQCIDGCNTMFFAP</sequence>
<reference evidence="2 3" key="1">
    <citation type="journal article" date="2018" name="Nat. Genet.">
        <title>The Rosa genome provides new insights in the design of modern roses.</title>
        <authorList>
            <person name="Bendahmane M."/>
        </authorList>
    </citation>
    <scope>NUCLEOTIDE SEQUENCE [LARGE SCALE GENOMIC DNA]</scope>
    <source>
        <strain evidence="3">cv. Old Blush</strain>
    </source>
</reference>
<dbReference type="GO" id="GO:0008240">
    <property type="term" value="F:tripeptidyl-peptidase activity"/>
    <property type="evidence" value="ECO:0007669"/>
    <property type="project" value="UniProtKB-EC"/>
</dbReference>
<dbReference type="AlphaFoldDB" id="A0A2P6SNC8"/>
<evidence type="ECO:0000256" key="1">
    <source>
        <dbReference type="SAM" id="Coils"/>
    </source>
</evidence>
<keyword evidence="3" id="KW-1185">Reference proteome</keyword>
<dbReference type="STRING" id="74649.A0A2P6SNC8"/>
<accession>A0A2P6SNC8</accession>
<dbReference type="Gramene" id="PRQ60205">
    <property type="protein sequence ID" value="PRQ60205"/>
    <property type="gene ID" value="RchiOBHm_Chr1g0378641"/>
</dbReference>
<keyword evidence="2" id="KW-0378">Hydrolase</keyword>
<feature type="coiled-coil region" evidence="1">
    <location>
        <begin position="37"/>
        <end position="64"/>
    </location>
</feature>